<evidence type="ECO:0000256" key="5">
    <source>
        <dbReference type="PIRSR" id="PIRSR600821-50"/>
    </source>
</evidence>
<evidence type="ECO:0000256" key="6">
    <source>
        <dbReference type="PIRSR" id="PIRSR600821-52"/>
    </source>
</evidence>
<dbReference type="HAMAP" id="MF_01201">
    <property type="entry name" value="Ala_racemase"/>
    <property type="match status" value="1"/>
</dbReference>
<dbReference type="InterPro" id="IPR000821">
    <property type="entry name" value="Ala_racemase"/>
</dbReference>
<reference evidence="8 9" key="1">
    <citation type="journal article" date="2018" name="Front. Microbiol.">
        <title>Description and Comparative Genomics of Macrococcus caseolyticus subsp. hominis subsp. nov., Macrococcus goetzii sp. nov., Macrococcus epidermidis sp. nov., and Macrococcus bohemicus sp. nov., Novel Macrococci From Human Clinical Material With Virulence Potential and Suspected Uptake of Foreign DNA by Natural Transformation.</title>
        <authorList>
            <person name="Maslanova I."/>
            <person name="Wertheimer Z."/>
            <person name="Sedlacek I."/>
            <person name="Svec P."/>
            <person name="Indrakova A."/>
            <person name="Kovarovic V."/>
            <person name="Schumann P."/>
            <person name="Sproer C."/>
            <person name="Kralova S."/>
            <person name="Sedo O."/>
            <person name="Kristofova L."/>
            <person name="Vrbovska V."/>
            <person name="Fuzik T."/>
            <person name="Petras P."/>
            <person name="Zdrahal Z."/>
            <person name="Ruzickova V."/>
            <person name="Doskar J."/>
            <person name="Pantucek R."/>
        </authorList>
    </citation>
    <scope>NUCLEOTIDE SEQUENCE [LARGE SCALE GENOMIC DNA]</scope>
    <source>
        <strain evidence="8 9">01/688</strain>
    </source>
</reference>
<dbReference type="InterPro" id="IPR009006">
    <property type="entry name" value="Ala_racemase/Decarboxylase_C"/>
</dbReference>
<dbReference type="EMBL" id="PZJH01000005">
    <property type="protein sequence ID" value="RAK44185.1"/>
    <property type="molecule type" value="Genomic_DNA"/>
</dbReference>
<dbReference type="PANTHER" id="PTHR30511:SF0">
    <property type="entry name" value="ALANINE RACEMASE, CATABOLIC-RELATED"/>
    <property type="match status" value="1"/>
</dbReference>
<dbReference type="GO" id="GO:0030170">
    <property type="term" value="F:pyridoxal phosphate binding"/>
    <property type="evidence" value="ECO:0007669"/>
    <property type="project" value="UniProtKB-UniRule"/>
</dbReference>
<dbReference type="RefSeq" id="WP_111716736.1">
    <property type="nucleotide sequence ID" value="NZ_JBHSSR010000008.1"/>
</dbReference>
<feature type="domain" description="Alanine racemase C-terminal" evidence="7">
    <location>
        <begin position="243"/>
        <end position="368"/>
    </location>
</feature>
<dbReference type="Pfam" id="PF01168">
    <property type="entry name" value="Ala_racemase_N"/>
    <property type="match status" value="1"/>
</dbReference>
<dbReference type="PRINTS" id="PR00992">
    <property type="entry name" value="ALARACEMASE"/>
</dbReference>
<sequence length="381" mass="42315">MSDRIYRPSFVNVDLDAINENFKAVGRLHPNKTVIAVVKANGYGLGSVQIATHLYNQGAEFFAVATLDEAIELRMHGIKAKILVLGIIEPKDIHKASQHRLALTVPGLSWLEEALRLLDEDDKPFWVHLKVDTGMGRIGMRDKQEYQQVVDLVQAHDKTIFEGVYTHFSCGDEDNDSASVAYNKFIDIVHSNELPSYIHCQNSAAALRFDASACTALRLGISLYGYYPSEYIQSISKLKLKPAMQLVSTVNFVKDIQPGDTVSYGATYTAEHEETVATFPLGYADGLNRKLQGYKINLAGTDAEIIGRICMDQFIARVPKGTPVGTQAIIIDHHTDSKQSIEQVAAQLGTISYEVLTSLSRRLPKFYNTDGSVEKYNELLK</sequence>
<proteinExistence type="inferred from homology"/>
<dbReference type="SUPFAM" id="SSF50621">
    <property type="entry name" value="Alanine racemase C-terminal domain-like"/>
    <property type="match status" value="1"/>
</dbReference>
<evidence type="ECO:0000259" key="7">
    <source>
        <dbReference type="SMART" id="SM01005"/>
    </source>
</evidence>
<feature type="binding site" evidence="4 6">
    <location>
        <position position="137"/>
    </location>
    <ligand>
        <name>substrate</name>
    </ligand>
</feature>
<evidence type="ECO:0000256" key="4">
    <source>
        <dbReference type="HAMAP-Rule" id="MF_01201"/>
    </source>
</evidence>
<dbReference type="InterPro" id="IPR011079">
    <property type="entry name" value="Ala_racemase_C"/>
</dbReference>
<dbReference type="AlphaFoldDB" id="A0A327ZPS4"/>
<comment type="catalytic activity">
    <reaction evidence="4">
        <text>L-alanine = D-alanine</text>
        <dbReference type="Rhea" id="RHEA:20249"/>
        <dbReference type="ChEBI" id="CHEBI:57416"/>
        <dbReference type="ChEBI" id="CHEBI:57972"/>
        <dbReference type="EC" id="5.1.1.1"/>
    </reaction>
</comment>
<evidence type="ECO:0000256" key="3">
    <source>
        <dbReference type="ARBA" id="ARBA00023235"/>
    </source>
</evidence>
<dbReference type="FunFam" id="3.20.20.10:FF:000002">
    <property type="entry name" value="Alanine racemase"/>
    <property type="match status" value="1"/>
</dbReference>
<dbReference type="PANTHER" id="PTHR30511">
    <property type="entry name" value="ALANINE RACEMASE"/>
    <property type="match status" value="1"/>
</dbReference>
<dbReference type="GO" id="GO:0030632">
    <property type="term" value="P:D-alanine biosynthetic process"/>
    <property type="evidence" value="ECO:0007669"/>
    <property type="project" value="UniProtKB-UniRule"/>
</dbReference>
<name>A0A327ZPS4_9STAP</name>
<dbReference type="Pfam" id="PF00842">
    <property type="entry name" value="Ala_racemase_C"/>
    <property type="match status" value="1"/>
</dbReference>
<dbReference type="EC" id="5.1.1.1" evidence="4"/>
<dbReference type="Gene3D" id="3.20.20.10">
    <property type="entry name" value="Alanine racemase"/>
    <property type="match status" value="1"/>
</dbReference>
<dbReference type="SMART" id="SM01005">
    <property type="entry name" value="Ala_racemase_C"/>
    <property type="match status" value="1"/>
</dbReference>
<keyword evidence="9" id="KW-1185">Reference proteome</keyword>
<protein>
    <recommendedName>
        <fullName evidence="4">Alanine racemase</fullName>
        <ecNumber evidence="4">5.1.1.1</ecNumber>
    </recommendedName>
</protein>
<dbReference type="Proteomes" id="UP000249808">
    <property type="component" value="Unassembled WGS sequence"/>
</dbReference>
<evidence type="ECO:0000313" key="9">
    <source>
        <dbReference type="Proteomes" id="UP000249808"/>
    </source>
</evidence>
<accession>A0A327ZPS4</accession>
<dbReference type="GO" id="GO:0009252">
    <property type="term" value="P:peptidoglycan biosynthetic process"/>
    <property type="evidence" value="ECO:0007669"/>
    <property type="project" value="TreeGrafter"/>
</dbReference>
<dbReference type="CDD" id="cd00430">
    <property type="entry name" value="PLPDE_III_AR"/>
    <property type="match status" value="1"/>
</dbReference>
<dbReference type="InterPro" id="IPR029066">
    <property type="entry name" value="PLP-binding_barrel"/>
</dbReference>
<organism evidence="8 9">
    <name type="scientific">Macrococcus epidermidis</name>
    <dbReference type="NCBI Taxonomy" id="1902580"/>
    <lineage>
        <taxon>Bacteria</taxon>
        <taxon>Bacillati</taxon>
        <taxon>Bacillota</taxon>
        <taxon>Bacilli</taxon>
        <taxon>Bacillales</taxon>
        <taxon>Staphylococcaceae</taxon>
        <taxon>Macrococcus</taxon>
    </lineage>
</organism>
<dbReference type="NCBIfam" id="TIGR00492">
    <property type="entry name" value="alr"/>
    <property type="match status" value="1"/>
</dbReference>
<gene>
    <name evidence="8" type="primary">alr</name>
    <name evidence="8" type="ORF">BHU61_10450</name>
</gene>
<evidence type="ECO:0000313" key="8">
    <source>
        <dbReference type="EMBL" id="RAK44185.1"/>
    </source>
</evidence>
<feature type="active site" description="Proton acceptor; specific for L-alanine" evidence="4">
    <location>
        <position position="264"/>
    </location>
</feature>
<comment type="function">
    <text evidence="4">Catalyzes the interconversion of L-alanine and D-alanine. May also act on other amino acids.</text>
</comment>
<feature type="active site" description="Proton acceptor; specific for D-alanine" evidence="4">
    <location>
        <position position="39"/>
    </location>
</feature>
<comment type="pathway">
    <text evidence="4">Amino-acid biosynthesis; D-alanine biosynthesis; D-alanine from L-alanine: step 1/1.</text>
</comment>
<comment type="cofactor">
    <cofactor evidence="1 4 5">
        <name>pyridoxal 5'-phosphate</name>
        <dbReference type="ChEBI" id="CHEBI:597326"/>
    </cofactor>
</comment>
<comment type="caution">
    <text evidence="8">The sequence shown here is derived from an EMBL/GenBank/DDBJ whole genome shotgun (WGS) entry which is preliminary data.</text>
</comment>
<dbReference type="GO" id="GO:0008784">
    <property type="term" value="F:alanine racemase activity"/>
    <property type="evidence" value="ECO:0007669"/>
    <property type="project" value="UniProtKB-UniRule"/>
</dbReference>
<dbReference type="PROSITE" id="PS00395">
    <property type="entry name" value="ALANINE_RACEMASE"/>
    <property type="match status" value="1"/>
</dbReference>
<feature type="modified residue" description="N6-(pyridoxal phosphate)lysine" evidence="4 5">
    <location>
        <position position="39"/>
    </location>
</feature>
<dbReference type="InterPro" id="IPR020622">
    <property type="entry name" value="Ala_racemase_pyridoxalP-BS"/>
</dbReference>
<dbReference type="GO" id="GO:0005829">
    <property type="term" value="C:cytosol"/>
    <property type="evidence" value="ECO:0007669"/>
    <property type="project" value="TreeGrafter"/>
</dbReference>
<evidence type="ECO:0000256" key="2">
    <source>
        <dbReference type="ARBA" id="ARBA00022898"/>
    </source>
</evidence>
<keyword evidence="3 4" id="KW-0413">Isomerase</keyword>
<feature type="binding site" evidence="4 6">
    <location>
        <position position="311"/>
    </location>
    <ligand>
        <name>substrate</name>
    </ligand>
</feature>
<comment type="similarity">
    <text evidence="4">Belongs to the alanine racemase family.</text>
</comment>
<evidence type="ECO:0000256" key="1">
    <source>
        <dbReference type="ARBA" id="ARBA00001933"/>
    </source>
</evidence>
<dbReference type="InterPro" id="IPR001608">
    <property type="entry name" value="Ala_racemase_N"/>
</dbReference>
<keyword evidence="2 4" id="KW-0663">Pyridoxal phosphate</keyword>
<dbReference type="Gene3D" id="2.40.37.10">
    <property type="entry name" value="Lyase, Ornithine Decarboxylase, Chain A, domain 1"/>
    <property type="match status" value="1"/>
</dbReference>
<dbReference type="SUPFAM" id="SSF51419">
    <property type="entry name" value="PLP-binding barrel"/>
    <property type="match status" value="1"/>
</dbReference>
<dbReference type="UniPathway" id="UPA00042">
    <property type="reaction ID" value="UER00497"/>
</dbReference>